<feature type="compositionally biased region" description="Basic residues" evidence="6">
    <location>
        <begin position="1"/>
        <end position="13"/>
    </location>
</feature>
<dbReference type="Pfam" id="PF05036">
    <property type="entry name" value="SPOR"/>
    <property type="match status" value="1"/>
</dbReference>
<dbReference type="EMBL" id="CP042806">
    <property type="protein sequence ID" value="QEE31132.1"/>
    <property type="molecule type" value="Genomic_DNA"/>
</dbReference>
<evidence type="ECO:0000259" key="7">
    <source>
        <dbReference type="PROSITE" id="PS51724"/>
    </source>
</evidence>
<dbReference type="GO" id="GO:0042834">
    <property type="term" value="F:peptidoglycan binding"/>
    <property type="evidence" value="ECO:0007669"/>
    <property type="project" value="InterPro"/>
</dbReference>
<dbReference type="InterPro" id="IPR036680">
    <property type="entry name" value="SPOR-like_sf"/>
</dbReference>
<feature type="domain" description="SPOR" evidence="7">
    <location>
        <begin position="158"/>
        <end position="237"/>
    </location>
</feature>
<protein>
    <recommendedName>
        <fullName evidence="4">Probable endolytic peptidoglycan transglycosylase RlpA</fullName>
        <ecNumber evidence="4">4.2.2.-</ecNumber>
    </recommendedName>
</protein>
<reference evidence="8 9" key="1">
    <citation type="submission" date="2019-08" db="EMBL/GenBank/DDBJ databases">
        <title>Complete genome sequence of Terriglobus albidus strain ORNL.</title>
        <authorList>
            <person name="Podar M."/>
        </authorList>
    </citation>
    <scope>NUCLEOTIDE SEQUENCE [LARGE SCALE GENOMIC DNA]</scope>
    <source>
        <strain evidence="8 9">ORNL</strain>
    </source>
</reference>
<evidence type="ECO:0000256" key="2">
    <source>
        <dbReference type="ARBA" id="ARBA00023239"/>
    </source>
</evidence>
<organism evidence="8 9">
    <name type="scientific">Terriglobus albidus</name>
    <dbReference type="NCBI Taxonomy" id="1592106"/>
    <lineage>
        <taxon>Bacteria</taxon>
        <taxon>Pseudomonadati</taxon>
        <taxon>Acidobacteriota</taxon>
        <taxon>Terriglobia</taxon>
        <taxon>Terriglobales</taxon>
        <taxon>Acidobacteriaceae</taxon>
        <taxon>Terriglobus</taxon>
    </lineage>
</organism>
<dbReference type="InterPro" id="IPR007730">
    <property type="entry name" value="SPOR-like_dom"/>
</dbReference>
<keyword evidence="3 4" id="KW-0961">Cell wall biogenesis/degradation</keyword>
<name>A0A5B9EGH3_9BACT</name>
<dbReference type="Proteomes" id="UP000321820">
    <property type="component" value="Chromosome"/>
</dbReference>
<evidence type="ECO:0000256" key="5">
    <source>
        <dbReference type="RuleBase" id="RU003495"/>
    </source>
</evidence>
<dbReference type="SUPFAM" id="SSF50685">
    <property type="entry name" value="Barwin-like endoglucanases"/>
    <property type="match status" value="1"/>
</dbReference>
<dbReference type="OrthoDB" id="9779128at2"/>
<dbReference type="PANTHER" id="PTHR34183">
    <property type="entry name" value="ENDOLYTIC PEPTIDOGLYCAN TRANSGLYCOSYLASE RLPA"/>
    <property type="match status" value="1"/>
</dbReference>
<keyword evidence="2 4" id="KW-0456">Lyase</keyword>
<feature type="region of interest" description="Disordered" evidence="6">
    <location>
        <begin position="1"/>
        <end position="56"/>
    </location>
</feature>
<dbReference type="GO" id="GO:0000270">
    <property type="term" value="P:peptidoglycan metabolic process"/>
    <property type="evidence" value="ECO:0007669"/>
    <property type="project" value="UniProtKB-UniRule"/>
</dbReference>
<dbReference type="KEGG" id="talb:FTW19_02055"/>
<dbReference type="InterPro" id="IPR012997">
    <property type="entry name" value="RplA"/>
</dbReference>
<dbReference type="EC" id="4.2.2.-" evidence="4"/>
<dbReference type="GO" id="GO:0071555">
    <property type="term" value="P:cell wall organization"/>
    <property type="evidence" value="ECO:0007669"/>
    <property type="project" value="UniProtKB-KW"/>
</dbReference>
<dbReference type="Pfam" id="PF03330">
    <property type="entry name" value="DPBB_1"/>
    <property type="match status" value="1"/>
</dbReference>
<dbReference type="GO" id="GO:0008932">
    <property type="term" value="F:lytic endotransglycosylase activity"/>
    <property type="evidence" value="ECO:0007669"/>
    <property type="project" value="UniProtKB-UniRule"/>
</dbReference>
<proteinExistence type="inferred from homology"/>
<dbReference type="NCBIfam" id="TIGR00413">
    <property type="entry name" value="rlpA"/>
    <property type="match status" value="1"/>
</dbReference>
<dbReference type="PROSITE" id="PS51724">
    <property type="entry name" value="SPOR"/>
    <property type="match status" value="1"/>
</dbReference>
<evidence type="ECO:0000313" key="8">
    <source>
        <dbReference type="EMBL" id="QEE31132.1"/>
    </source>
</evidence>
<dbReference type="HAMAP" id="MF_02071">
    <property type="entry name" value="RlpA"/>
    <property type="match status" value="1"/>
</dbReference>
<sequence length="238" mass="25988">MTGCHHKKVRVARRTSPPPVTRDPRTSAGNYPPVRPVPGLGTGQSQEPQPDYGDKVYSTEVGMSSWYGPPYHNRNAANGLPYDQNAMTAAHRTLPMGTVVRVTNLQTNQSAVVKITDRGPFVQGRVLDLSMAAAKATGVYRAGVAKVRIDVLQQTANAAVSGKWCVQVGAFTEEKNSLKLKDQMQRRYHTAKVIEFPGPTGHWVRINPAVMDKAHATEVADGIHPNEPNAQAYLVRLD</sequence>
<evidence type="ECO:0000256" key="1">
    <source>
        <dbReference type="ARBA" id="ARBA00022729"/>
    </source>
</evidence>
<keyword evidence="1" id="KW-0732">Signal</keyword>
<dbReference type="PANTHER" id="PTHR34183:SF8">
    <property type="entry name" value="ENDOLYTIC PEPTIDOGLYCAN TRANSGLYCOSYLASE RLPA-RELATED"/>
    <property type="match status" value="1"/>
</dbReference>
<dbReference type="AlphaFoldDB" id="A0A5B9EGH3"/>
<keyword evidence="9" id="KW-1185">Reference proteome</keyword>
<dbReference type="SUPFAM" id="SSF110997">
    <property type="entry name" value="Sporulation related repeat"/>
    <property type="match status" value="1"/>
</dbReference>
<evidence type="ECO:0000256" key="3">
    <source>
        <dbReference type="ARBA" id="ARBA00023316"/>
    </source>
</evidence>
<dbReference type="InterPro" id="IPR034718">
    <property type="entry name" value="RlpA"/>
</dbReference>
<comment type="function">
    <text evidence="4">Lytic transglycosylase with a strong preference for naked glycan strands that lack stem peptides.</text>
</comment>
<dbReference type="CDD" id="cd22268">
    <property type="entry name" value="DPBB_RlpA-like"/>
    <property type="match status" value="1"/>
</dbReference>
<dbReference type="Gene3D" id="2.40.40.10">
    <property type="entry name" value="RlpA-like domain"/>
    <property type="match status" value="1"/>
</dbReference>
<dbReference type="InterPro" id="IPR009009">
    <property type="entry name" value="RlpA-like_DPBB"/>
</dbReference>
<evidence type="ECO:0000256" key="6">
    <source>
        <dbReference type="SAM" id="MobiDB-lite"/>
    </source>
</evidence>
<evidence type="ECO:0000313" key="9">
    <source>
        <dbReference type="Proteomes" id="UP000321820"/>
    </source>
</evidence>
<comment type="similarity">
    <text evidence="4 5">Belongs to the RlpA family.</text>
</comment>
<dbReference type="InterPro" id="IPR036908">
    <property type="entry name" value="RlpA-like_sf"/>
</dbReference>
<gene>
    <name evidence="4" type="primary">rlpA</name>
    <name evidence="8" type="ORF">FTW19_02055</name>
</gene>
<accession>A0A5B9EGH3</accession>
<evidence type="ECO:0000256" key="4">
    <source>
        <dbReference type="HAMAP-Rule" id="MF_02071"/>
    </source>
</evidence>